<sequence length="58" mass="6424">MSPQQSTFRHAVSFSYGPSSPASVPHTAGQNNGYHTPQQVRFSYLLVDVMSSWVIKVL</sequence>
<feature type="compositionally biased region" description="Polar residues" evidence="1">
    <location>
        <begin position="16"/>
        <end position="32"/>
    </location>
</feature>
<protein>
    <submittedName>
        <fullName evidence="2">Uncharacterized protein</fullName>
    </submittedName>
</protein>
<evidence type="ECO:0000256" key="1">
    <source>
        <dbReference type="SAM" id="MobiDB-lite"/>
    </source>
</evidence>
<evidence type="ECO:0000313" key="2">
    <source>
        <dbReference type="EMBL" id="KHN82320.1"/>
    </source>
</evidence>
<reference evidence="2 3" key="1">
    <citation type="submission" date="2014-11" db="EMBL/GenBank/DDBJ databases">
        <title>Genetic blueprint of the zoonotic pathogen Toxocara canis.</title>
        <authorList>
            <person name="Zhu X.-Q."/>
            <person name="Korhonen P.K."/>
            <person name="Cai H."/>
            <person name="Young N.D."/>
            <person name="Nejsum P."/>
            <person name="von Samson-Himmelstjerna G."/>
            <person name="Boag P.R."/>
            <person name="Tan P."/>
            <person name="Li Q."/>
            <person name="Min J."/>
            <person name="Yang Y."/>
            <person name="Wang X."/>
            <person name="Fang X."/>
            <person name="Hall R.S."/>
            <person name="Hofmann A."/>
            <person name="Sternberg P.W."/>
            <person name="Jex A.R."/>
            <person name="Gasser R.B."/>
        </authorList>
    </citation>
    <scope>NUCLEOTIDE SEQUENCE [LARGE SCALE GENOMIC DNA]</scope>
    <source>
        <strain evidence="2">PN_DK_2014</strain>
    </source>
</reference>
<dbReference type="Proteomes" id="UP000031036">
    <property type="component" value="Unassembled WGS sequence"/>
</dbReference>
<proteinExistence type="predicted"/>
<gene>
    <name evidence="2" type="ORF">Tcan_01885</name>
</gene>
<dbReference type="AlphaFoldDB" id="A0A0B2VMR5"/>
<keyword evidence="3" id="KW-1185">Reference proteome</keyword>
<evidence type="ECO:0000313" key="3">
    <source>
        <dbReference type="Proteomes" id="UP000031036"/>
    </source>
</evidence>
<comment type="caution">
    <text evidence="2">The sequence shown here is derived from an EMBL/GenBank/DDBJ whole genome shotgun (WGS) entry which is preliminary data.</text>
</comment>
<name>A0A0B2VMR5_TOXCA</name>
<dbReference type="EMBL" id="JPKZ01001383">
    <property type="protein sequence ID" value="KHN82320.1"/>
    <property type="molecule type" value="Genomic_DNA"/>
</dbReference>
<accession>A0A0B2VMR5</accession>
<feature type="region of interest" description="Disordered" evidence="1">
    <location>
        <begin position="1"/>
        <end position="32"/>
    </location>
</feature>
<organism evidence="2 3">
    <name type="scientific">Toxocara canis</name>
    <name type="common">Canine roundworm</name>
    <dbReference type="NCBI Taxonomy" id="6265"/>
    <lineage>
        <taxon>Eukaryota</taxon>
        <taxon>Metazoa</taxon>
        <taxon>Ecdysozoa</taxon>
        <taxon>Nematoda</taxon>
        <taxon>Chromadorea</taxon>
        <taxon>Rhabditida</taxon>
        <taxon>Spirurina</taxon>
        <taxon>Ascaridomorpha</taxon>
        <taxon>Ascaridoidea</taxon>
        <taxon>Toxocaridae</taxon>
        <taxon>Toxocara</taxon>
    </lineage>
</organism>